<dbReference type="KEGG" id="gtr:GLOTRDRAFT_122537"/>
<accession>S7PXZ1</accession>
<evidence type="ECO:0008006" key="3">
    <source>
        <dbReference type="Google" id="ProtNLM"/>
    </source>
</evidence>
<dbReference type="GeneID" id="19300846"/>
<evidence type="ECO:0000313" key="1">
    <source>
        <dbReference type="EMBL" id="EPQ52476.1"/>
    </source>
</evidence>
<gene>
    <name evidence="1" type="ORF">GLOTRDRAFT_122537</name>
</gene>
<dbReference type="Proteomes" id="UP000030669">
    <property type="component" value="Unassembled WGS sequence"/>
</dbReference>
<protein>
    <recommendedName>
        <fullName evidence="3">F-box domain-containing protein</fullName>
    </recommendedName>
</protein>
<reference evidence="1 2" key="1">
    <citation type="journal article" date="2012" name="Science">
        <title>The Paleozoic origin of enzymatic lignin decomposition reconstructed from 31 fungal genomes.</title>
        <authorList>
            <person name="Floudas D."/>
            <person name="Binder M."/>
            <person name="Riley R."/>
            <person name="Barry K."/>
            <person name="Blanchette R.A."/>
            <person name="Henrissat B."/>
            <person name="Martinez A.T."/>
            <person name="Otillar R."/>
            <person name="Spatafora J.W."/>
            <person name="Yadav J.S."/>
            <person name="Aerts A."/>
            <person name="Benoit I."/>
            <person name="Boyd A."/>
            <person name="Carlson A."/>
            <person name="Copeland A."/>
            <person name="Coutinho P.M."/>
            <person name="de Vries R.P."/>
            <person name="Ferreira P."/>
            <person name="Findley K."/>
            <person name="Foster B."/>
            <person name="Gaskell J."/>
            <person name="Glotzer D."/>
            <person name="Gorecki P."/>
            <person name="Heitman J."/>
            <person name="Hesse C."/>
            <person name="Hori C."/>
            <person name="Igarashi K."/>
            <person name="Jurgens J.A."/>
            <person name="Kallen N."/>
            <person name="Kersten P."/>
            <person name="Kohler A."/>
            <person name="Kuees U."/>
            <person name="Kumar T.K.A."/>
            <person name="Kuo A."/>
            <person name="LaButti K."/>
            <person name="Larrondo L.F."/>
            <person name="Lindquist E."/>
            <person name="Ling A."/>
            <person name="Lombard V."/>
            <person name="Lucas S."/>
            <person name="Lundell T."/>
            <person name="Martin R."/>
            <person name="McLaughlin D.J."/>
            <person name="Morgenstern I."/>
            <person name="Morin E."/>
            <person name="Murat C."/>
            <person name="Nagy L.G."/>
            <person name="Nolan M."/>
            <person name="Ohm R.A."/>
            <person name="Patyshakuliyeva A."/>
            <person name="Rokas A."/>
            <person name="Ruiz-Duenas F.J."/>
            <person name="Sabat G."/>
            <person name="Salamov A."/>
            <person name="Samejima M."/>
            <person name="Schmutz J."/>
            <person name="Slot J.C."/>
            <person name="St John F."/>
            <person name="Stenlid J."/>
            <person name="Sun H."/>
            <person name="Sun S."/>
            <person name="Syed K."/>
            <person name="Tsang A."/>
            <person name="Wiebenga A."/>
            <person name="Young D."/>
            <person name="Pisabarro A."/>
            <person name="Eastwood D.C."/>
            <person name="Martin F."/>
            <person name="Cullen D."/>
            <person name="Grigoriev I.V."/>
            <person name="Hibbett D.S."/>
        </authorList>
    </citation>
    <scope>NUCLEOTIDE SEQUENCE [LARGE SCALE GENOMIC DNA]</scope>
    <source>
        <strain evidence="1 2">ATCC 11539</strain>
    </source>
</reference>
<dbReference type="SUPFAM" id="SSF52047">
    <property type="entry name" value="RNI-like"/>
    <property type="match status" value="1"/>
</dbReference>
<evidence type="ECO:0000313" key="2">
    <source>
        <dbReference type="Proteomes" id="UP000030669"/>
    </source>
</evidence>
<dbReference type="RefSeq" id="XP_007868788.1">
    <property type="nucleotide sequence ID" value="XM_007870597.1"/>
</dbReference>
<keyword evidence="2" id="KW-1185">Reference proteome</keyword>
<organism evidence="1 2">
    <name type="scientific">Gloeophyllum trabeum (strain ATCC 11539 / FP-39264 / Madison 617)</name>
    <name type="common">Brown rot fungus</name>
    <dbReference type="NCBI Taxonomy" id="670483"/>
    <lineage>
        <taxon>Eukaryota</taxon>
        <taxon>Fungi</taxon>
        <taxon>Dikarya</taxon>
        <taxon>Basidiomycota</taxon>
        <taxon>Agaricomycotina</taxon>
        <taxon>Agaricomycetes</taxon>
        <taxon>Gloeophyllales</taxon>
        <taxon>Gloeophyllaceae</taxon>
        <taxon>Gloeophyllum</taxon>
    </lineage>
</organism>
<dbReference type="AlphaFoldDB" id="S7PXZ1"/>
<dbReference type="HOGENOM" id="CLU_320557_0_0_1"/>
<dbReference type="Gene3D" id="3.80.10.10">
    <property type="entry name" value="Ribonuclease Inhibitor"/>
    <property type="match status" value="1"/>
</dbReference>
<sequence>MSVWPSWLEQAGSSPLSLSVDLYSSLSDEETEALKTFLPRCRYLSLELGKEQCAALLSGVHFPDLEELSVHCEPDVVSPPAAWPGWPRGALCTAPRLRKLILKGDIGWAREGLVFSPTLLKELDFDKARASFFVIPELLRRCGSLTRCVVVLPQDLTFNTTTALPQLLQLRLRSLGLPVNSFLPSLRAPRLKVSLVDNDQESHQTGAVTTCVQSIIGLISRSDCHLRELRMSWCCYPCRDRTEFSQLLQLLPSLEVLHLGHGSMALWRTNPGQVFDCLTYRPKDSVSPLPRLTELSMRLSYKIQDCGPTVASAQAMFHSRIGGRLSRTGLPSCLCSASVEIIIKDAAYALIKWYGLESRRIVREIRTRAGERHSEIVDLESAQASIDRPSACDGPASELGRTAKACVMRYYSLPSLLYSAYGLEYVRLVLLSSFSEQRCRSSTSVKHHVTVLTSTLPPVYLAFDRLRRRCWPLQFYLAKYFIALLLWCSLEIYDDESHFGQWTKTDDELAAGLSSQISIMKSWFSRAGSCPLSLSVVLCSPFSERIEHSIEMLAPYIRLCWRLSVYPQHDERAPPLLSGLHCPILKDLTVQCEQGACLEWPRDAPCVAPHLQRLNLPGAVNWHLNLSWEYDMATGAEISALLSRCTSLTRCCVKHLPMLEFDTVTLPQLLRLDLSSHDHTKMGSFLRGLSLPCIQDLRVEQRYMETAPGLLALPSLEALHMEDQTALWQIDPGRLPLCSKCRSHAPVAHWRAGDLLFVIIEVVVEEPHHVFVKWRKLRSGRFVRKMLKRGGGTHSELVNLGNADWYIISTVLTLPVMFAHSMDETWLSAVEYAFIRTCQNGSLPKATRLQRVSAFTVANATSVDDEVYSDWRFQLVRYRDEEVNQYHLECTEEDRAHLCISPILA</sequence>
<proteinExistence type="predicted"/>
<dbReference type="InterPro" id="IPR032675">
    <property type="entry name" value="LRR_dom_sf"/>
</dbReference>
<dbReference type="EMBL" id="KB469307">
    <property type="protein sequence ID" value="EPQ52476.1"/>
    <property type="molecule type" value="Genomic_DNA"/>
</dbReference>
<name>S7PXZ1_GLOTA</name>